<dbReference type="EMBL" id="NGJY01000002">
    <property type="protein sequence ID" value="RSU03372.1"/>
    <property type="molecule type" value="Genomic_DNA"/>
</dbReference>
<dbReference type="GO" id="GO:0016787">
    <property type="term" value="F:hydrolase activity"/>
    <property type="evidence" value="ECO:0007669"/>
    <property type="project" value="UniProtKB-KW"/>
</dbReference>
<name>A0A430A8D7_9ENTE</name>
<sequence length="345" mass="38659">MKKIISIILGVILVAVAGVGILFRGEIATLYNVKKIDDYGFYQMEYKADYGFDKFLEKGVTNDTELVKFVSKQLLKGIPLSIDIPNLGCSTFNTVNEKGEPNFGRNFDLGYSPSVIVKTAPKNGFKSLSMVNLEFLGYGKNALDKMSDRLFSLAAPYIPLDGINEKGVAVGVLLLHDKPTNQTTEKVDITSTTAIRLILDKAASVDEAVKLLKNYDMHDSANACYHYQITDATGKSVIVEYINNKMSVLEPEDKYFGATNFYLTPGEKFNKGKGQDRYKKIMTTLEDKKGELTRDDSMDLLQSVSTDKEEKKDATQWSAVYNNTQRNMDIAIGRNYDKIYHFDLN</sequence>
<dbReference type="PANTHER" id="PTHR35527">
    <property type="entry name" value="CHOLOYLGLYCINE HYDROLASE"/>
    <property type="match status" value="1"/>
</dbReference>
<dbReference type="InterPro" id="IPR052193">
    <property type="entry name" value="Peptidase_C59"/>
</dbReference>
<dbReference type="AlphaFoldDB" id="A0A430A8D7"/>
<dbReference type="OrthoDB" id="8617387at2"/>
<comment type="similarity">
    <text evidence="1">Belongs to the peptidase C59 family.</text>
</comment>
<organism evidence="4 5">
    <name type="scientific">Vagococcus fessus</name>
    <dbReference type="NCBI Taxonomy" id="120370"/>
    <lineage>
        <taxon>Bacteria</taxon>
        <taxon>Bacillati</taxon>
        <taxon>Bacillota</taxon>
        <taxon>Bacilli</taxon>
        <taxon>Lactobacillales</taxon>
        <taxon>Enterococcaceae</taxon>
        <taxon>Vagococcus</taxon>
    </lineage>
</organism>
<accession>A0A430A8D7</accession>
<protein>
    <recommendedName>
        <fullName evidence="3">Choloylglycine hydrolase/NAAA C-terminal domain-containing protein</fullName>
    </recommendedName>
</protein>
<dbReference type="Pfam" id="PF02275">
    <property type="entry name" value="CBAH"/>
    <property type="match status" value="1"/>
</dbReference>
<evidence type="ECO:0000313" key="4">
    <source>
        <dbReference type="EMBL" id="RSU03372.1"/>
    </source>
</evidence>
<evidence type="ECO:0000313" key="5">
    <source>
        <dbReference type="Proteomes" id="UP000287101"/>
    </source>
</evidence>
<dbReference type="RefSeq" id="WP_126831581.1">
    <property type="nucleotide sequence ID" value="NZ_CBCRYB010000001.1"/>
</dbReference>
<dbReference type="Proteomes" id="UP000287101">
    <property type="component" value="Unassembled WGS sequence"/>
</dbReference>
<dbReference type="InterPro" id="IPR029132">
    <property type="entry name" value="CBAH/NAAA_C"/>
</dbReference>
<reference evidence="4 5" key="1">
    <citation type="submission" date="2017-05" db="EMBL/GenBank/DDBJ databases">
        <title>Vagococcus spp. assemblies.</title>
        <authorList>
            <person name="Gulvik C.A."/>
        </authorList>
    </citation>
    <scope>NUCLEOTIDE SEQUENCE [LARGE SCALE GENOMIC DNA]</scope>
    <source>
        <strain evidence="4 5">CCUG 41755</strain>
    </source>
</reference>
<keyword evidence="2" id="KW-0378">Hydrolase</keyword>
<evidence type="ECO:0000259" key="3">
    <source>
        <dbReference type="Pfam" id="PF02275"/>
    </source>
</evidence>
<dbReference type="Gene3D" id="3.60.60.10">
    <property type="entry name" value="Penicillin V Acylase, Chain A"/>
    <property type="match status" value="1"/>
</dbReference>
<dbReference type="InterPro" id="IPR029055">
    <property type="entry name" value="Ntn_hydrolases_N"/>
</dbReference>
<keyword evidence="5" id="KW-1185">Reference proteome</keyword>
<feature type="domain" description="Choloylglycine hydrolase/NAAA C-terminal" evidence="3">
    <location>
        <begin position="89"/>
        <end position="250"/>
    </location>
</feature>
<gene>
    <name evidence="4" type="ORF">CBF31_06575</name>
</gene>
<evidence type="ECO:0000256" key="2">
    <source>
        <dbReference type="ARBA" id="ARBA00022801"/>
    </source>
</evidence>
<dbReference type="SUPFAM" id="SSF56235">
    <property type="entry name" value="N-terminal nucleophile aminohydrolases (Ntn hydrolases)"/>
    <property type="match status" value="1"/>
</dbReference>
<proteinExistence type="inferred from homology"/>
<dbReference type="PANTHER" id="PTHR35527:SF2">
    <property type="entry name" value="HYDROLASE"/>
    <property type="match status" value="1"/>
</dbReference>
<comment type="caution">
    <text evidence="4">The sequence shown here is derived from an EMBL/GenBank/DDBJ whole genome shotgun (WGS) entry which is preliminary data.</text>
</comment>
<evidence type="ECO:0000256" key="1">
    <source>
        <dbReference type="ARBA" id="ARBA00006625"/>
    </source>
</evidence>